<dbReference type="PANTHER" id="PTHR45713:SF6">
    <property type="entry name" value="F5_8 TYPE C DOMAIN-CONTAINING PROTEIN"/>
    <property type="match status" value="1"/>
</dbReference>
<evidence type="ECO:0000313" key="3">
    <source>
        <dbReference type="EMBL" id="KAK2139677.1"/>
    </source>
</evidence>
<dbReference type="Pfam" id="PF22633">
    <property type="entry name" value="F5_F8_type_C_2"/>
    <property type="match status" value="2"/>
</dbReference>
<organism evidence="3 4">
    <name type="scientific">Paralvinella palmiformis</name>
    <dbReference type="NCBI Taxonomy" id="53620"/>
    <lineage>
        <taxon>Eukaryota</taxon>
        <taxon>Metazoa</taxon>
        <taxon>Spiralia</taxon>
        <taxon>Lophotrochozoa</taxon>
        <taxon>Annelida</taxon>
        <taxon>Polychaeta</taxon>
        <taxon>Sedentaria</taxon>
        <taxon>Canalipalpata</taxon>
        <taxon>Terebellida</taxon>
        <taxon>Terebelliformia</taxon>
        <taxon>Alvinellidae</taxon>
        <taxon>Paralvinella</taxon>
    </lineage>
</organism>
<accession>A0AAD9IRJ4</accession>
<dbReference type="Gene3D" id="2.60.120.260">
    <property type="entry name" value="Galactose-binding domain-like"/>
    <property type="match status" value="2"/>
</dbReference>
<sequence>MTVIGDYSRLYPATAALDGVSPGEIRSSCAHPSGYKPAEWWTDLGDVYKIYNITIYGRTDGGQQRLQQFDLTVYNTSDNEILCGYHEDIIKTYSTITCTRPVIGRYVHFKRKGGPEITMVALCEVVIIGHKYIDCSHCPVDVTCNDVTGCTQCHGSYPPDCKQKCESGYYGPNCQQQCGHCKDGVTCNNQNGRCHNGCQLWWIDDTCQIYIEKPVVSKNTISIRSTTNNSIEIEWQHLTGITEILKEYYGYLIQYKDDTTGGSYIEDVRVNYTSSSYWKIENLNSYTNYSIEIKPFRMFDNNKDYGSPYPVLHTRTKCGIPTSPILKSVEAESSETVSERIKIEYELLLDLQPKCNFLALAWIEYRLNGAQDWQKENCIMNTTTYILSTSKLGTYQIRLTVQNNEGISSSSNVKYIKIGCVCPSSFSNLYITIIVSVVLLSINITLAILLWKARRQQTNKKHSENTLRLTELGQNIPASGLDQNMVYDNSHVISSDDVGQYEDAQLNTSGNHIQDMGLRHQEPGSSSVLENNDASKYEDIKGYDLVKTNQILYEGLSDQQSERENMIFAPGVWLTLSYLCGLTKGNVGLHKSANMTVIGVYSYLYPATAALDGVSPGTISSSCAIPSSHKPAEWWTDLGDVYKIYNITIYGRTGGVQERLQQFDLTVYNTSDNEILCGYHHDIILTYSTITCTRPVIGRYVHFKRKGGPVIRQTTLCEVVIIGHKYIECESGYYGPNCQQQCRYCKDGVTYNNQNGRCHNGCQLWWIDDTCQIYIEKPDGTKNTISIRSTTDNSIEIEWQHLSGITEILKEYYGYLIQYKDDTTGGSYIEDVRVNYTSSSYWKIENLNSYTNYSIEIKPFRMFDNNKDYGSPYPVLHTRTKCGTPEIPILESVNKESLGTNSKIIKVEYGQLSLLNPRCRNLTSAWIKYRIKGRQKWLREDCDITNTFYMLSSPSDGTQLQKTKTGSNTSGVIELELIIPASGTNENMVSEHSHAVSADEVCQYESGTQIRQDVHLQPNQETDSYSELGNNGTIHYEDIKVHVSEETEQNMYQGLSDEAGAVYENHMMNGPYAELKK</sequence>
<dbReference type="SUPFAM" id="SSF49785">
    <property type="entry name" value="Galactose-binding domain-like"/>
    <property type="match status" value="2"/>
</dbReference>
<gene>
    <name evidence="3" type="ORF">LSH36_1659g00004</name>
</gene>
<name>A0AAD9IRJ4_9ANNE</name>
<comment type="caution">
    <text evidence="3">The sequence shown here is derived from an EMBL/GenBank/DDBJ whole genome shotgun (WGS) entry which is preliminary data.</text>
</comment>
<feature type="domain" description="Fibronectin type-III" evidence="2">
    <location>
        <begin position="215"/>
        <end position="319"/>
    </location>
</feature>
<dbReference type="InterPro" id="IPR008979">
    <property type="entry name" value="Galactose-bd-like_sf"/>
</dbReference>
<protein>
    <recommendedName>
        <fullName evidence="2">Fibronectin type-III domain-containing protein</fullName>
    </recommendedName>
</protein>
<keyword evidence="1" id="KW-0812">Transmembrane</keyword>
<dbReference type="SMART" id="SM00060">
    <property type="entry name" value="FN3"/>
    <property type="match status" value="2"/>
</dbReference>
<feature type="domain" description="Fibronectin type-III" evidence="2">
    <location>
        <begin position="781"/>
        <end position="887"/>
    </location>
</feature>
<dbReference type="InterPro" id="IPR051941">
    <property type="entry name" value="BG_Antigen-Binding_Lectin"/>
</dbReference>
<dbReference type="CDD" id="cd00063">
    <property type="entry name" value="FN3"/>
    <property type="match status" value="2"/>
</dbReference>
<dbReference type="EMBL" id="JAODUP010001659">
    <property type="protein sequence ID" value="KAK2139677.1"/>
    <property type="molecule type" value="Genomic_DNA"/>
</dbReference>
<dbReference type="Gene3D" id="2.60.40.10">
    <property type="entry name" value="Immunoglobulins"/>
    <property type="match status" value="2"/>
</dbReference>
<evidence type="ECO:0000256" key="1">
    <source>
        <dbReference type="SAM" id="Phobius"/>
    </source>
</evidence>
<reference evidence="3" key="1">
    <citation type="journal article" date="2023" name="Mol. Biol. Evol.">
        <title>Third-Generation Sequencing Reveals the Adaptive Role of the Epigenome in Three Deep-Sea Polychaetes.</title>
        <authorList>
            <person name="Perez M."/>
            <person name="Aroh O."/>
            <person name="Sun Y."/>
            <person name="Lan Y."/>
            <person name="Juniper S.K."/>
            <person name="Young C.R."/>
            <person name="Angers B."/>
            <person name="Qian P.Y."/>
        </authorList>
    </citation>
    <scope>NUCLEOTIDE SEQUENCE</scope>
    <source>
        <strain evidence="3">P08H-3</strain>
    </source>
</reference>
<evidence type="ECO:0000259" key="2">
    <source>
        <dbReference type="PROSITE" id="PS50853"/>
    </source>
</evidence>
<dbReference type="InterPro" id="IPR013783">
    <property type="entry name" value="Ig-like_fold"/>
</dbReference>
<dbReference type="PANTHER" id="PTHR45713">
    <property type="entry name" value="FTP DOMAIN-CONTAINING PROTEIN"/>
    <property type="match status" value="1"/>
</dbReference>
<dbReference type="InterPro" id="IPR003961">
    <property type="entry name" value="FN3_dom"/>
</dbReference>
<keyword evidence="1" id="KW-0472">Membrane</keyword>
<evidence type="ECO:0000313" key="4">
    <source>
        <dbReference type="Proteomes" id="UP001208570"/>
    </source>
</evidence>
<dbReference type="AlphaFoldDB" id="A0AAD9IRJ4"/>
<keyword evidence="4" id="KW-1185">Reference proteome</keyword>
<proteinExistence type="predicted"/>
<feature type="transmembrane region" description="Helical" evidence="1">
    <location>
        <begin position="429"/>
        <end position="451"/>
    </location>
</feature>
<dbReference type="SUPFAM" id="SSF49265">
    <property type="entry name" value="Fibronectin type III"/>
    <property type="match status" value="2"/>
</dbReference>
<keyword evidence="1" id="KW-1133">Transmembrane helix</keyword>
<dbReference type="InterPro" id="IPR036116">
    <property type="entry name" value="FN3_sf"/>
</dbReference>
<dbReference type="Proteomes" id="UP001208570">
    <property type="component" value="Unassembled WGS sequence"/>
</dbReference>
<dbReference type="PROSITE" id="PS50853">
    <property type="entry name" value="FN3"/>
    <property type="match status" value="2"/>
</dbReference>